<dbReference type="AlphaFoldDB" id="A0A1Y4QXS0"/>
<proteinExistence type="predicted"/>
<organism evidence="2 3">
    <name type="scientific">Enterococcus cecorum</name>
    <dbReference type="NCBI Taxonomy" id="44008"/>
    <lineage>
        <taxon>Bacteria</taxon>
        <taxon>Bacillati</taxon>
        <taxon>Bacillota</taxon>
        <taxon>Bacilli</taxon>
        <taxon>Lactobacillales</taxon>
        <taxon>Enterococcaceae</taxon>
        <taxon>Enterococcus</taxon>
    </lineage>
</organism>
<reference evidence="3" key="1">
    <citation type="submission" date="2017-04" db="EMBL/GenBank/DDBJ databases">
        <title>Function of individual gut microbiota members based on whole genome sequencing of pure cultures obtained from chicken caecum.</title>
        <authorList>
            <person name="Medvecky M."/>
            <person name="Cejkova D."/>
            <person name="Polansky O."/>
            <person name="Karasova D."/>
            <person name="Kubasova T."/>
            <person name="Cizek A."/>
            <person name="Rychlik I."/>
        </authorList>
    </citation>
    <scope>NUCLEOTIDE SEQUENCE [LARGE SCALE GENOMIC DNA]</scope>
    <source>
        <strain evidence="3">An144</strain>
    </source>
</reference>
<dbReference type="Proteomes" id="UP000196074">
    <property type="component" value="Unassembled WGS sequence"/>
</dbReference>
<feature type="transmembrane region" description="Helical" evidence="1">
    <location>
        <begin position="64"/>
        <end position="86"/>
    </location>
</feature>
<accession>A0A1Y4QXS0</accession>
<feature type="transmembrane region" description="Helical" evidence="1">
    <location>
        <begin position="20"/>
        <end position="43"/>
    </location>
</feature>
<gene>
    <name evidence="2" type="ORF">B5E88_08175</name>
</gene>
<feature type="transmembrane region" description="Helical" evidence="1">
    <location>
        <begin position="98"/>
        <end position="121"/>
    </location>
</feature>
<name>A0A1Y4QXS0_9ENTE</name>
<evidence type="ECO:0000313" key="3">
    <source>
        <dbReference type="Proteomes" id="UP000196074"/>
    </source>
</evidence>
<dbReference type="EMBL" id="NFLC01000015">
    <property type="protein sequence ID" value="OUQ09860.1"/>
    <property type="molecule type" value="Genomic_DNA"/>
</dbReference>
<keyword evidence="1" id="KW-0472">Membrane</keyword>
<evidence type="ECO:0000256" key="1">
    <source>
        <dbReference type="SAM" id="Phobius"/>
    </source>
</evidence>
<feature type="transmembrane region" description="Helical" evidence="1">
    <location>
        <begin position="142"/>
        <end position="158"/>
    </location>
</feature>
<evidence type="ECO:0000313" key="2">
    <source>
        <dbReference type="EMBL" id="OUQ09860.1"/>
    </source>
</evidence>
<protein>
    <submittedName>
        <fullName evidence="2">Uncharacterized protein</fullName>
    </submittedName>
</protein>
<feature type="transmembrane region" description="Helical" evidence="1">
    <location>
        <begin position="178"/>
        <end position="198"/>
    </location>
</feature>
<keyword evidence="1" id="KW-1133">Transmembrane helix</keyword>
<dbReference type="RefSeq" id="WP_016251102.1">
    <property type="nucleotide sequence ID" value="NZ_JAKYLI010000071.1"/>
</dbReference>
<comment type="caution">
    <text evidence="2">The sequence shown here is derived from an EMBL/GenBank/DDBJ whole genome shotgun (WGS) entry which is preliminary data.</text>
</comment>
<keyword evidence="1" id="KW-0812">Transmembrane</keyword>
<sequence>MNNSEKILSKFILPFAKQELAVTNFLIFAILWLRLFPNSNYFLQSIENKYKLFHQLDSWLHIQFIYDNGIFILFSLIGFYILHVLIKSLVLFSINPIYASQGTITHISPYIKYFSLLLVLISNYKQTSFLKYFLSHLAITERFYPGYLLSFILIYFYYPEFLNLKSAIQGIENLKHKTGVIFFSYLVLCLLSFIIFALK</sequence>